<organism evidence="1 2">
    <name type="scientific">Paraburkholderia fungorum</name>
    <dbReference type="NCBI Taxonomy" id="134537"/>
    <lineage>
        <taxon>Bacteria</taxon>
        <taxon>Pseudomonadati</taxon>
        <taxon>Pseudomonadota</taxon>
        <taxon>Betaproteobacteria</taxon>
        <taxon>Burkholderiales</taxon>
        <taxon>Burkholderiaceae</taxon>
        <taxon>Paraburkholderia</taxon>
    </lineage>
</organism>
<dbReference type="EMBL" id="FNKP01000002">
    <property type="protein sequence ID" value="SDR24045.1"/>
    <property type="molecule type" value="Genomic_DNA"/>
</dbReference>
<gene>
    <name evidence="1" type="ORF">SAMN05443245_3834</name>
</gene>
<accession>A0A1H1HF22</accession>
<evidence type="ECO:0000313" key="1">
    <source>
        <dbReference type="EMBL" id="SDR24045.1"/>
    </source>
</evidence>
<name>A0A1H1HF22_9BURK</name>
<evidence type="ECO:0000313" key="2">
    <source>
        <dbReference type="Proteomes" id="UP000183487"/>
    </source>
</evidence>
<dbReference type="AlphaFoldDB" id="A0A1H1HF22"/>
<reference evidence="2" key="1">
    <citation type="submission" date="2016-10" db="EMBL/GenBank/DDBJ databases">
        <authorList>
            <person name="Varghese N."/>
        </authorList>
    </citation>
    <scope>NUCLEOTIDE SEQUENCE [LARGE SCALE GENOMIC DNA]</scope>
    <source>
        <strain evidence="2">GAS106B</strain>
    </source>
</reference>
<sequence length="220" mass="25136">MSQQFIRSFQNGIWRACRSSVTVTIAARSLGSRPYASERILSCAVSNPAGSSRRICRHAMSRPDSRRPPELCWCGEIEVDEGRWSAVLEHHVVRTRIIVKHHLMCASEAASPSGVVKRSEQHAIWPVGEAFEFRRHPSGDIAEHVATEIARRTCLTDALKMQQKPVLKWRRRVDTACVPCRPREPPQRHGVYRLAGFHRVNRRVCLSWSLFILIHRCRAS</sequence>
<dbReference type="Proteomes" id="UP000183487">
    <property type="component" value="Unassembled WGS sequence"/>
</dbReference>
<proteinExistence type="predicted"/>
<keyword evidence="2" id="KW-1185">Reference proteome</keyword>
<protein>
    <submittedName>
        <fullName evidence="1">Uncharacterized protein</fullName>
    </submittedName>
</protein>